<organism evidence="7">
    <name type="scientific">Alexandrium catenella</name>
    <name type="common">Red tide dinoflagellate</name>
    <name type="synonym">Gonyaulax catenella</name>
    <dbReference type="NCBI Taxonomy" id="2925"/>
    <lineage>
        <taxon>Eukaryota</taxon>
        <taxon>Sar</taxon>
        <taxon>Alveolata</taxon>
        <taxon>Dinophyceae</taxon>
        <taxon>Gonyaulacales</taxon>
        <taxon>Pyrocystaceae</taxon>
        <taxon>Alexandrium</taxon>
    </lineage>
</organism>
<feature type="region of interest" description="Disordered" evidence="5">
    <location>
        <begin position="427"/>
        <end position="473"/>
    </location>
</feature>
<feature type="region of interest" description="Disordered" evidence="5">
    <location>
        <begin position="559"/>
        <end position="598"/>
    </location>
</feature>
<dbReference type="InterPro" id="IPR036388">
    <property type="entry name" value="WH-like_DNA-bd_sf"/>
</dbReference>
<dbReference type="Gene3D" id="1.10.10.10">
    <property type="entry name" value="Winged helix-like DNA-binding domain superfamily/Winged helix DNA-binding domain"/>
    <property type="match status" value="1"/>
</dbReference>
<feature type="domain" description="HTH La-type RNA-binding" evidence="6">
    <location>
        <begin position="273"/>
        <end position="367"/>
    </location>
</feature>
<protein>
    <recommendedName>
        <fullName evidence="6">HTH La-type RNA-binding domain-containing protein</fullName>
    </recommendedName>
</protein>
<evidence type="ECO:0000256" key="2">
    <source>
        <dbReference type="ARBA" id="ARBA00022884"/>
    </source>
</evidence>
<dbReference type="Pfam" id="PF05383">
    <property type="entry name" value="La"/>
    <property type="match status" value="1"/>
</dbReference>
<dbReference type="InterPro" id="IPR002344">
    <property type="entry name" value="Lupus_La"/>
</dbReference>
<dbReference type="GO" id="GO:0005634">
    <property type="term" value="C:nucleus"/>
    <property type="evidence" value="ECO:0007669"/>
    <property type="project" value="UniProtKB-SubCell"/>
</dbReference>
<dbReference type="SUPFAM" id="SSF46785">
    <property type="entry name" value="Winged helix' DNA-binding domain"/>
    <property type="match status" value="1"/>
</dbReference>
<feature type="compositionally biased region" description="Basic residues" evidence="5">
    <location>
        <begin position="588"/>
        <end position="598"/>
    </location>
</feature>
<dbReference type="CDD" id="cd07323">
    <property type="entry name" value="LAM"/>
    <property type="match status" value="1"/>
</dbReference>
<feature type="compositionally biased region" description="Low complexity" evidence="5">
    <location>
        <begin position="575"/>
        <end position="584"/>
    </location>
</feature>
<dbReference type="InterPro" id="IPR036390">
    <property type="entry name" value="WH_DNA-bd_sf"/>
</dbReference>
<comment type="subcellular location">
    <subcellularLocation>
        <location evidence="1">Nucleus</location>
    </subcellularLocation>
</comment>
<dbReference type="PANTHER" id="PTHR22792">
    <property type="entry name" value="LUPUS LA PROTEIN-RELATED"/>
    <property type="match status" value="1"/>
</dbReference>
<dbReference type="PRINTS" id="PR00302">
    <property type="entry name" value="LUPUSLA"/>
</dbReference>
<feature type="region of interest" description="Disordered" evidence="5">
    <location>
        <begin position="367"/>
        <end position="392"/>
    </location>
</feature>
<feature type="region of interest" description="Disordered" evidence="5">
    <location>
        <begin position="122"/>
        <end position="196"/>
    </location>
</feature>
<accession>A0A7S1S3Z6</accession>
<feature type="compositionally biased region" description="Low complexity" evidence="5">
    <location>
        <begin position="427"/>
        <end position="453"/>
    </location>
</feature>
<keyword evidence="3" id="KW-0539">Nucleus</keyword>
<dbReference type="PANTHER" id="PTHR22792:SF140">
    <property type="entry name" value="ACHILLES, ISOFORM A"/>
    <property type="match status" value="1"/>
</dbReference>
<evidence type="ECO:0000256" key="1">
    <source>
        <dbReference type="ARBA" id="ARBA00004123"/>
    </source>
</evidence>
<dbReference type="InterPro" id="IPR045180">
    <property type="entry name" value="La_dom_prot"/>
</dbReference>
<evidence type="ECO:0000313" key="7">
    <source>
        <dbReference type="EMBL" id="CAD9183622.1"/>
    </source>
</evidence>
<dbReference type="InterPro" id="IPR006630">
    <property type="entry name" value="La_HTH"/>
</dbReference>
<evidence type="ECO:0000256" key="4">
    <source>
        <dbReference type="PROSITE-ProRule" id="PRU00332"/>
    </source>
</evidence>
<evidence type="ECO:0000256" key="5">
    <source>
        <dbReference type="SAM" id="MobiDB-lite"/>
    </source>
</evidence>
<dbReference type="GO" id="GO:1990904">
    <property type="term" value="C:ribonucleoprotein complex"/>
    <property type="evidence" value="ECO:0007669"/>
    <property type="project" value="InterPro"/>
</dbReference>
<dbReference type="GO" id="GO:0003729">
    <property type="term" value="F:mRNA binding"/>
    <property type="evidence" value="ECO:0007669"/>
    <property type="project" value="TreeGrafter"/>
</dbReference>
<dbReference type="PROSITE" id="PS50961">
    <property type="entry name" value="HTH_LA"/>
    <property type="match status" value="1"/>
</dbReference>
<gene>
    <name evidence="7" type="ORF">ACAT0790_LOCUS60394</name>
</gene>
<dbReference type="AlphaFoldDB" id="A0A7S1S3Z6"/>
<name>A0A7S1S3Z6_ALECA</name>
<keyword evidence="2 4" id="KW-0694">RNA-binding</keyword>
<dbReference type="EMBL" id="HBGE01101358">
    <property type="protein sequence ID" value="CAD9183622.1"/>
    <property type="molecule type" value="Transcribed_RNA"/>
</dbReference>
<evidence type="ECO:0000256" key="3">
    <source>
        <dbReference type="ARBA" id="ARBA00023242"/>
    </source>
</evidence>
<proteinExistence type="predicted"/>
<dbReference type="SMART" id="SM00715">
    <property type="entry name" value="LA"/>
    <property type="match status" value="1"/>
</dbReference>
<feature type="compositionally biased region" description="Pro residues" evidence="5">
    <location>
        <begin position="128"/>
        <end position="159"/>
    </location>
</feature>
<dbReference type="GO" id="GO:0006396">
    <property type="term" value="P:RNA processing"/>
    <property type="evidence" value="ECO:0007669"/>
    <property type="project" value="InterPro"/>
</dbReference>
<reference evidence="7" key="1">
    <citation type="submission" date="2021-01" db="EMBL/GenBank/DDBJ databases">
        <authorList>
            <person name="Corre E."/>
            <person name="Pelletier E."/>
            <person name="Niang G."/>
            <person name="Scheremetjew M."/>
            <person name="Finn R."/>
            <person name="Kale V."/>
            <person name="Holt S."/>
            <person name="Cochrane G."/>
            <person name="Meng A."/>
            <person name="Brown T."/>
            <person name="Cohen L."/>
        </authorList>
    </citation>
    <scope>NUCLEOTIDE SEQUENCE</scope>
    <source>
        <strain evidence="7">OF101</strain>
    </source>
</reference>
<sequence length="598" mass="61504">MATAAELWAAAAQAALCAEDEADLEIEIADDGEEMVVEEGAVAEADGYEAMTAEEEAAAAVLVQEELAAEITVEGEVVLEAEMAEAPAAAEAEVEAEVEAPEDEAIEIDVDVEEEAPVLPAAPVAKHPQPPKPPQPPKATQPPLPPKPPQPRPQQPAPEAPGKACGKGAGAWKGQAKGKGKGVDKGGAAPGGKGKGGDMFYGLVHQIGEKTGNMLVKSWKVSERYGTEAMIPKMANPAGAVVGDKISFEILERENGARPLAVNVVVRGHVDLAAQAQGPPNELRRQILYYLSDDNLKTDKFFQGVIASNEGGWIPMTTILGCPRMKQMKATVENVFAAVRDATEVELKEAPAGEEAIRRTTPAPALDMTHARDWGGGKPKGGKFKGDAKGKSKGEAKGFEAKGFGFEAKGFAKGFAKGEVKGEAKGAAKGKAAPESVPEAASPEAVPEAAPEAAPEETADAAMAPAGGAGGAGGAGPCEDVYYAGVVKSQMRMEPRKLFVSCEEVTAVYGRDAYFLPSQKPQAVEVGSLVVFSVPGDSEVGFSPQANFVAQLAPLGSLGRDEEEAPSNGAGAGAVGSASKGPAVQKTIVKRGGKGGGH</sequence>
<evidence type="ECO:0000259" key="6">
    <source>
        <dbReference type="PROSITE" id="PS50961"/>
    </source>
</evidence>